<comment type="subcellular location">
    <subcellularLocation>
        <location evidence="1">Membrane</location>
        <topology evidence="1">Multi-pass membrane protein</topology>
    </subcellularLocation>
</comment>
<dbReference type="RefSeq" id="XP_067522998.1">
    <property type="nucleotide sequence ID" value="XM_067666897.1"/>
</dbReference>
<keyword evidence="4 6" id="KW-1133">Transmembrane helix</keyword>
<comment type="similarity">
    <text evidence="2">Belongs to the major facilitator superfamily. MFSD6 family.</text>
</comment>
<dbReference type="Proteomes" id="UP000009138">
    <property type="component" value="Unassembled WGS sequence"/>
</dbReference>
<dbReference type="eggNOG" id="KOG3762">
    <property type="taxonomic scope" value="Eukaryota"/>
</dbReference>
<dbReference type="Pfam" id="PF12832">
    <property type="entry name" value="MFS_1_like"/>
    <property type="match status" value="1"/>
</dbReference>
<keyword evidence="3 6" id="KW-0812">Transmembrane</keyword>
<feature type="transmembrane region" description="Helical" evidence="6">
    <location>
        <begin position="352"/>
        <end position="375"/>
    </location>
</feature>
<dbReference type="VEuPathDB" id="FungiDB:RO3G_12313"/>
<dbReference type="EMBL" id="CH476741">
    <property type="protein sequence ID" value="EIE87602.1"/>
    <property type="molecule type" value="Genomic_DNA"/>
</dbReference>
<name>I1CGM2_RHIO9</name>
<evidence type="ECO:0000256" key="1">
    <source>
        <dbReference type="ARBA" id="ARBA00004141"/>
    </source>
</evidence>
<feature type="transmembrane region" description="Helical" evidence="6">
    <location>
        <begin position="645"/>
        <end position="666"/>
    </location>
</feature>
<feature type="transmembrane region" description="Helical" evidence="6">
    <location>
        <begin position="396"/>
        <end position="415"/>
    </location>
</feature>
<evidence type="ECO:0000256" key="3">
    <source>
        <dbReference type="ARBA" id="ARBA00022692"/>
    </source>
</evidence>
<sequence length="699" mass="79113">MFQKPNAVETPRYEKPNAYDEETIVVTASRQGSRSSRMTNDSYSSRFFSYHQEITPSTSPPSSPKCTYQPVWILSQPTPTTQTSFNQLEITDISLNKSATIRRKRSTIVDVIQYFISQHGDIHDVRQQLIYRKLSFRSWTNHQNTLVDVQRNKHVVDMKRKTFKKEHITIELENNPPEYFIKTSHASILFDENEDDEDHDHHNHKTCRRWKLLAEYTDDVDCLEIQRQVLTQVGGDKRDLLEINLIITCLCMYFNCKLLYIAIFAVLSSAQSYLPIYYHDTLGFSSDQIGLVLAIAPFVQSISCPLWTFTVDKKPNMHGFIMALTSFLGGLATIAIMFIGHSSYFGFELSNTVLVIIVSCLALGFAFFTLPNMALVDSAVMKILGPNKILYGEQRLWGSVSAALTILIVGQLISITGNLDTLFYTFAASTAVFIILALFTKPSHYEEMINTDQDEEEQPIQRIKTSEKLYNRATNYSTIPTRESGEESRYVDLFKTNSLASVHTIREEADEALDRTGLDLGLAISRIASVDQSLASIFEHTAEDIPSPQIFKSPRILTFLITTLLFGFVLSIIINFLFIFLNAHVAIIVRCLIYTVLVPDLFITNIIALLLQTLHGIGFGIFWATSVSEMDSFFPPEQRSVAQGILGALHFGLGTGLGALAGGYLYQYLGSVWMFRSAALICTLNMFIFYIGRLERYNF</sequence>
<feature type="transmembrane region" description="Helical" evidence="6">
    <location>
        <begin position="421"/>
        <end position="439"/>
    </location>
</feature>
<dbReference type="Pfam" id="PF07690">
    <property type="entry name" value="MFS_1"/>
    <property type="match status" value="1"/>
</dbReference>
<feature type="domain" description="Major facilitator superfamily associated" evidence="7">
    <location>
        <begin position="253"/>
        <end position="583"/>
    </location>
</feature>
<dbReference type="AlphaFoldDB" id="I1CGM2"/>
<keyword evidence="9" id="KW-1185">Reference proteome</keyword>
<organism evidence="8 9">
    <name type="scientific">Rhizopus delemar (strain RA 99-880 / ATCC MYA-4621 / FGSC 9543 / NRRL 43880)</name>
    <name type="common">Mucormycosis agent</name>
    <name type="synonym">Rhizopus arrhizus var. delemar</name>
    <dbReference type="NCBI Taxonomy" id="246409"/>
    <lineage>
        <taxon>Eukaryota</taxon>
        <taxon>Fungi</taxon>
        <taxon>Fungi incertae sedis</taxon>
        <taxon>Mucoromycota</taxon>
        <taxon>Mucoromycotina</taxon>
        <taxon>Mucoromycetes</taxon>
        <taxon>Mucorales</taxon>
        <taxon>Mucorineae</taxon>
        <taxon>Rhizopodaceae</taxon>
        <taxon>Rhizopus</taxon>
    </lineage>
</organism>
<evidence type="ECO:0000313" key="8">
    <source>
        <dbReference type="EMBL" id="EIE87602.1"/>
    </source>
</evidence>
<proteinExistence type="inferred from homology"/>
<feature type="transmembrane region" description="Helical" evidence="6">
    <location>
        <begin position="320"/>
        <end position="340"/>
    </location>
</feature>
<dbReference type="GO" id="GO:0022857">
    <property type="term" value="F:transmembrane transporter activity"/>
    <property type="evidence" value="ECO:0007669"/>
    <property type="project" value="InterPro"/>
</dbReference>
<protein>
    <recommendedName>
        <fullName evidence="7">Major facilitator superfamily associated domain-containing protein</fullName>
    </recommendedName>
</protein>
<dbReference type="Gene3D" id="1.20.1250.20">
    <property type="entry name" value="MFS general substrate transporter like domains"/>
    <property type="match status" value="2"/>
</dbReference>
<dbReference type="InterPro" id="IPR051717">
    <property type="entry name" value="MFS_MFSD6"/>
</dbReference>
<dbReference type="OMA" id="ACPLWTY"/>
<evidence type="ECO:0000256" key="2">
    <source>
        <dbReference type="ARBA" id="ARBA00005241"/>
    </source>
</evidence>
<dbReference type="PANTHER" id="PTHR16172:SF41">
    <property type="entry name" value="MAJOR FACILITATOR SUPERFAMILY DOMAIN-CONTAINING PROTEIN 6-LIKE"/>
    <property type="match status" value="1"/>
</dbReference>
<feature type="transmembrane region" description="Helical" evidence="6">
    <location>
        <begin position="672"/>
        <end position="692"/>
    </location>
</feature>
<reference evidence="8 9" key="1">
    <citation type="journal article" date="2009" name="PLoS Genet.">
        <title>Genomic analysis of the basal lineage fungus Rhizopus oryzae reveals a whole-genome duplication.</title>
        <authorList>
            <person name="Ma L.-J."/>
            <person name="Ibrahim A.S."/>
            <person name="Skory C."/>
            <person name="Grabherr M.G."/>
            <person name="Burger G."/>
            <person name="Butler M."/>
            <person name="Elias M."/>
            <person name="Idnurm A."/>
            <person name="Lang B.F."/>
            <person name="Sone T."/>
            <person name="Abe A."/>
            <person name="Calvo S.E."/>
            <person name="Corrochano L.M."/>
            <person name="Engels R."/>
            <person name="Fu J."/>
            <person name="Hansberg W."/>
            <person name="Kim J.-M."/>
            <person name="Kodira C.D."/>
            <person name="Koehrsen M.J."/>
            <person name="Liu B."/>
            <person name="Miranda-Saavedra D."/>
            <person name="O'Leary S."/>
            <person name="Ortiz-Castellanos L."/>
            <person name="Poulter R."/>
            <person name="Rodriguez-Romero J."/>
            <person name="Ruiz-Herrera J."/>
            <person name="Shen Y.-Q."/>
            <person name="Zeng Q."/>
            <person name="Galagan J."/>
            <person name="Birren B.W."/>
            <person name="Cuomo C.A."/>
            <person name="Wickes B.L."/>
        </authorList>
    </citation>
    <scope>NUCLEOTIDE SEQUENCE [LARGE SCALE GENOMIC DNA]</scope>
    <source>
        <strain evidence="9">RA 99-880 / ATCC MYA-4621 / FGSC 9543 / NRRL 43880</strain>
    </source>
</reference>
<evidence type="ECO:0000256" key="4">
    <source>
        <dbReference type="ARBA" id="ARBA00022989"/>
    </source>
</evidence>
<dbReference type="InterPro" id="IPR024989">
    <property type="entry name" value="MFS_assoc_dom"/>
</dbReference>
<evidence type="ECO:0000313" key="9">
    <source>
        <dbReference type="Proteomes" id="UP000009138"/>
    </source>
</evidence>
<feature type="transmembrane region" description="Helical" evidence="6">
    <location>
        <begin position="288"/>
        <end position="308"/>
    </location>
</feature>
<evidence type="ECO:0000256" key="6">
    <source>
        <dbReference type="SAM" id="Phobius"/>
    </source>
</evidence>
<dbReference type="InParanoid" id="I1CGM2"/>
<dbReference type="PANTHER" id="PTHR16172">
    <property type="entry name" value="MAJOR FACILITATOR SUPERFAMILY DOMAIN-CONTAINING PROTEIN 6-LIKE"/>
    <property type="match status" value="1"/>
</dbReference>
<accession>I1CGM2</accession>
<evidence type="ECO:0000256" key="5">
    <source>
        <dbReference type="ARBA" id="ARBA00023136"/>
    </source>
</evidence>
<feature type="transmembrane region" description="Helical" evidence="6">
    <location>
        <begin position="245"/>
        <end position="268"/>
    </location>
</feature>
<dbReference type="OrthoDB" id="515887at2759"/>
<dbReference type="InterPro" id="IPR036259">
    <property type="entry name" value="MFS_trans_sf"/>
</dbReference>
<keyword evidence="5 6" id="KW-0472">Membrane</keyword>
<dbReference type="InterPro" id="IPR011701">
    <property type="entry name" value="MFS"/>
</dbReference>
<dbReference type="SUPFAM" id="SSF103473">
    <property type="entry name" value="MFS general substrate transporter"/>
    <property type="match status" value="1"/>
</dbReference>
<feature type="transmembrane region" description="Helical" evidence="6">
    <location>
        <begin position="556"/>
        <end position="581"/>
    </location>
</feature>
<gene>
    <name evidence="8" type="ORF">RO3G_12313</name>
</gene>
<dbReference type="GO" id="GO:0016020">
    <property type="term" value="C:membrane"/>
    <property type="evidence" value="ECO:0007669"/>
    <property type="project" value="UniProtKB-SubCell"/>
</dbReference>
<evidence type="ECO:0000259" key="7">
    <source>
        <dbReference type="Pfam" id="PF12832"/>
    </source>
</evidence>
<feature type="transmembrane region" description="Helical" evidence="6">
    <location>
        <begin position="601"/>
        <end position="624"/>
    </location>
</feature>
<dbReference type="GeneID" id="93619278"/>